<dbReference type="Pfam" id="PF00294">
    <property type="entry name" value="PfkB"/>
    <property type="match status" value="1"/>
</dbReference>
<keyword evidence="5 16" id="KW-0808">Transferase</keyword>
<comment type="pathway">
    <text evidence="16">Nucleotide-sugar biosynthesis; ADP-L-glycero-beta-D-manno-heptose biosynthesis; ADP-L-glycero-beta-D-manno-heptose from D-glycero-beta-D-manno-heptose 7-phosphate: step 3/4.</text>
</comment>
<dbReference type="GO" id="GO:0005524">
    <property type="term" value="F:ATP binding"/>
    <property type="evidence" value="ECO:0007669"/>
    <property type="project" value="UniProtKB-UniRule"/>
</dbReference>
<evidence type="ECO:0000256" key="12">
    <source>
        <dbReference type="ARBA" id="ARBA00047428"/>
    </source>
</evidence>
<accession>A0A1Q5U142</accession>
<evidence type="ECO:0000256" key="14">
    <source>
        <dbReference type="ARBA" id="ARBA00060955"/>
    </source>
</evidence>
<dbReference type="SUPFAM" id="SSF52374">
    <property type="entry name" value="Nucleotidylyl transferase"/>
    <property type="match status" value="1"/>
</dbReference>
<dbReference type="InterPro" id="IPR011914">
    <property type="entry name" value="RfaE_dom_II"/>
</dbReference>
<dbReference type="CDD" id="cd01172">
    <property type="entry name" value="RfaE_like"/>
    <property type="match status" value="1"/>
</dbReference>
<dbReference type="InterPro" id="IPR004821">
    <property type="entry name" value="Cyt_trans-like"/>
</dbReference>
<keyword evidence="7 16" id="KW-0547">Nucleotide-binding</keyword>
<evidence type="ECO:0000256" key="2">
    <source>
        <dbReference type="ARBA" id="ARBA00003753"/>
    </source>
</evidence>
<dbReference type="GO" id="GO:0097171">
    <property type="term" value="P:ADP-L-glycero-beta-D-manno-heptose biosynthetic process"/>
    <property type="evidence" value="ECO:0007669"/>
    <property type="project" value="UniProtKB-UniPathway"/>
</dbReference>
<evidence type="ECO:0000256" key="5">
    <source>
        <dbReference type="ARBA" id="ARBA00022679"/>
    </source>
</evidence>
<evidence type="ECO:0000256" key="4">
    <source>
        <dbReference type="ARBA" id="ARBA00011738"/>
    </source>
</evidence>
<dbReference type="NCBIfam" id="NF008454">
    <property type="entry name" value="PRK11316.1"/>
    <property type="match status" value="1"/>
</dbReference>
<dbReference type="Proteomes" id="UP000186277">
    <property type="component" value="Unassembled WGS sequence"/>
</dbReference>
<dbReference type="PANTHER" id="PTHR46969:SF1">
    <property type="entry name" value="BIFUNCTIONAL PROTEIN HLDE"/>
    <property type="match status" value="1"/>
</dbReference>
<dbReference type="GO" id="GO:0009244">
    <property type="term" value="P:lipopolysaccharide core region biosynthetic process"/>
    <property type="evidence" value="ECO:0007669"/>
    <property type="project" value="UniProtKB-UniPathway"/>
</dbReference>
<reference evidence="19 20" key="1">
    <citation type="submission" date="2016-09" db="EMBL/GenBank/DDBJ databases">
        <title>Xenorhabdus thuongxuanensis sp. nov. and Xenorhabdus eapokensis sp. nov., isolated from Steinernema species.</title>
        <authorList>
            <person name="Kaempfer P."/>
            <person name="Tobias N.J."/>
            <person name="Phan Ke L."/>
            <person name="Bode H.B."/>
            <person name="Glaeser S.P."/>
        </authorList>
    </citation>
    <scope>NUCLEOTIDE SEQUENCE [LARGE SCALE GENOMIC DNA]</scope>
    <source>
        <strain evidence="19 20">30TX1</strain>
    </source>
</reference>
<comment type="pathway">
    <text evidence="16">Nucleotide-sugar biosynthesis; ADP-L-glycero-beta-D-manno-heptose biosynthesis; ADP-L-glycero-beta-D-manno-heptose from D-glycero-beta-D-manno-heptose 7-phosphate: step 1/4.</text>
</comment>
<comment type="catalytic activity">
    <reaction evidence="13 16">
        <text>D-glycero-beta-D-manno-heptose 7-phosphate + ATP = D-glycero-beta-D-manno-heptose 1,7-bisphosphate + ADP + H(+)</text>
        <dbReference type="Rhea" id="RHEA:27473"/>
        <dbReference type="ChEBI" id="CHEBI:15378"/>
        <dbReference type="ChEBI" id="CHEBI:30616"/>
        <dbReference type="ChEBI" id="CHEBI:60204"/>
        <dbReference type="ChEBI" id="CHEBI:60208"/>
        <dbReference type="ChEBI" id="CHEBI:456216"/>
        <dbReference type="EC" id="2.7.1.167"/>
    </reaction>
</comment>
<keyword evidence="8 16" id="KW-0418">Kinase</keyword>
<dbReference type="InterPro" id="IPR011913">
    <property type="entry name" value="RfaE_dom_I"/>
</dbReference>
<evidence type="ECO:0000256" key="15">
    <source>
        <dbReference type="ARBA" id="ARBA00061122"/>
    </source>
</evidence>
<dbReference type="InterPro" id="IPR014729">
    <property type="entry name" value="Rossmann-like_a/b/a_fold"/>
</dbReference>
<dbReference type="NCBIfam" id="TIGR02198">
    <property type="entry name" value="rfaE_dom_I"/>
    <property type="match status" value="1"/>
</dbReference>
<dbReference type="RefSeq" id="WP_074020241.1">
    <property type="nucleotide sequence ID" value="NZ_CAWMWP010000037.1"/>
</dbReference>
<dbReference type="InterPro" id="IPR023030">
    <property type="entry name" value="Bifunc_HldE"/>
</dbReference>
<evidence type="ECO:0000256" key="1">
    <source>
        <dbReference type="ARBA" id="ARBA00002319"/>
    </source>
</evidence>
<dbReference type="FunFam" id="3.40.50.620:FF:000028">
    <property type="entry name" value="Bifunctional protein HldE"/>
    <property type="match status" value="1"/>
</dbReference>
<evidence type="ECO:0000256" key="9">
    <source>
        <dbReference type="ARBA" id="ARBA00022840"/>
    </source>
</evidence>
<dbReference type="SUPFAM" id="SSF53613">
    <property type="entry name" value="Ribokinase-like"/>
    <property type="match status" value="1"/>
</dbReference>
<dbReference type="EC" id="2.7.1.167" evidence="16"/>
<comment type="caution">
    <text evidence="19">The sequence shown here is derived from an EMBL/GenBank/DDBJ whole genome shotgun (WGS) entry which is preliminary data.</text>
</comment>
<evidence type="ECO:0000256" key="6">
    <source>
        <dbReference type="ARBA" id="ARBA00022695"/>
    </source>
</evidence>
<dbReference type="PROSITE" id="PS00583">
    <property type="entry name" value="PFKB_KINASES_1"/>
    <property type="match status" value="1"/>
</dbReference>
<dbReference type="UniPathway" id="UPA00356">
    <property type="reaction ID" value="UER00437"/>
</dbReference>
<comment type="function">
    <text evidence="1 16">Catalyzes the phosphorylation of D-glycero-D-manno-heptose 7-phosphate at the C-1 position to selectively form D-glycero-beta-D-manno-heptose-1,7-bisphosphate.</text>
</comment>
<feature type="domain" description="Carbohydrate kinase PfkB" evidence="17">
    <location>
        <begin position="13"/>
        <end position="305"/>
    </location>
</feature>
<keyword evidence="11 16" id="KW-0119">Carbohydrate metabolism</keyword>
<dbReference type="EC" id="2.7.7.70" evidence="16"/>
<evidence type="ECO:0000259" key="17">
    <source>
        <dbReference type="Pfam" id="PF00294"/>
    </source>
</evidence>
<comment type="function">
    <text evidence="2 16">Catalyzes the ADP transfer from ATP to D-glycero-beta-D-manno-heptose 1-phosphate, yielding ADP-D-glycero-beta-D-manno-heptose.</text>
</comment>
<comment type="subunit">
    <text evidence="4 16">Homodimer.</text>
</comment>
<proteinExistence type="inferred from homology"/>
<protein>
    <recommendedName>
        <fullName evidence="16">Bifunctional protein HldE</fullName>
    </recommendedName>
    <domain>
        <recommendedName>
            <fullName evidence="16">D-beta-D-heptose 7-phosphate kinase</fullName>
            <ecNumber evidence="16">2.7.1.167</ecNumber>
        </recommendedName>
        <alternativeName>
            <fullName evidence="16">D-beta-D-heptose 7-phosphotransferase</fullName>
        </alternativeName>
        <alternativeName>
            <fullName evidence="16">D-glycero-beta-D-manno-heptose-7-phosphate kinase</fullName>
        </alternativeName>
    </domain>
    <domain>
        <recommendedName>
            <fullName evidence="16">D-beta-D-heptose 1-phosphate adenylyltransferase</fullName>
            <ecNumber evidence="16">2.7.7.70</ecNumber>
        </recommendedName>
        <alternativeName>
            <fullName evidence="16">D-glycero-beta-D-manno-heptose 1-phosphate adenylyltransferase</fullName>
        </alternativeName>
    </domain>
</protein>
<evidence type="ECO:0000313" key="20">
    <source>
        <dbReference type="Proteomes" id="UP000186277"/>
    </source>
</evidence>
<keyword evidence="9 16" id="KW-0067">ATP-binding</keyword>
<keyword evidence="6 16" id="KW-0548">Nucleotidyltransferase</keyword>
<keyword evidence="20" id="KW-1185">Reference proteome</keyword>
<dbReference type="EMBL" id="MKGR01000014">
    <property type="protein sequence ID" value="OKP06196.1"/>
    <property type="molecule type" value="Genomic_DNA"/>
</dbReference>
<comment type="similarity">
    <text evidence="14 16">In the N-terminal section; belongs to the carbohydrate kinase PfkB family.</text>
</comment>
<feature type="region of interest" description="Ribokinase" evidence="16">
    <location>
        <begin position="1"/>
        <end position="316"/>
    </location>
</feature>
<comment type="catalytic activity">
    <reaction evidence="12 16">
        <text>D-glycero-beta-D-manno-heptose 1-phosphate + ATP + H(+) = ADP-D-glycero-beta-D-manno-heptose + diphosphate</text>
        <dbReference type="Rhea" id="RHEA:27465"/>
        <dbReference type="ChEBI" id="CHEBI:15378"/>
        <dbReference type="ChEBI" id="CHEBI:30616"/>
        <dbReference type="ChEBI" id="CHEBI:33019"/>
        <dbReference type="ChEBI" id="CHEBI:59967"/>
        <dbReference type="ChEBI" id="CHEBI:61593"/>
        <dbReference type="EC" id="2.7.7.70"/>
    </reaction>
</comment>
<dbReference type="NCBIfam" id="TIGR02199">
    <property type="entry name" value="rfaE_dom_II"/>
    <property type="match status" value="1"/>
</dbReference>
<evidence type="ECO:0000256" key="7">
    <source>
        <dbReference type="ARBA" id="ARBA00022741"/>
    </source>
</evidence>
<comment type="pathway">
    <text evidence="3">Bacterial outer membrane biogenesis; LPS core biosynthesis.</text>
</comment>
<dbReference type="UniPathway" id="UPA00958"/>
<evidence type="ECO:0000256" key="3">
    <source>
        <dbReference type="ARBA" id="ARBA00004713"/>
    </source>
</evidence>
<dbReference type="FunFam" id="3.40.1190.20:FF:000002">
    <property type="entry name" value="Bifunctional protein HldE"/>
    <property type="match status" value="1"/>
</dbReference>
<dbReference type="NCBIfam" id="TIGR00125">
    <property type="entry name" value="cyt_tran_rel"/>
    <property type="match status" value="1"/>
</dbReference>
<evidence type="ECO:0000256" key="10">
    <source>
        <dbReference type="ARBA" id="ARBA00023268"/>
    </source>
</evidence>
<dbReference type="Gene3D" id="3.40.1190.20">
    <property type="match status" value="1"/>
</dbReference>
<feature type="active site" evidence="16">
    <location>
        <position position="264"/>
    </location>
</feature>
<dbReference type="GO" id="GO:0033785">
    <property type="term" value="F:heptose 7-phosphate kinase activity"/>
    <property type="evidence" value="ECO:0007669"/>
    <property type="project" value="UniProtKB-UniRule"/>
</dbReference>
<feature type="domain" description="Cytidyltransferase-like" evidence="18">
    <location>
        <begin position="344"/>
        <end position="469"/>
    </location>
</feature>
<feature type="binding site" evidence="16">
    <location>
        <begin position="195"/>
        <end position="198"/>
    </location>
    <ligand>
        <name>ATP</name>
        <dbReference type="ChEBI" id="CHEBI:30616"/>
    </ligand>
</feature>
<dbReference type="AlphaFoldDB" id="A0A1Q5U142"/>
<evidence type="ECO:0000256" key="16">
    <source>
        <dbReference type="HAMAP-Rule" id="MF_01603"/>
    </source>
</evidence>
<name>A0A1Q5U142_9GAMM</name>
<dbReference type="GO" id="GO:0005829">
    <property type="term" value="C:cytosol"/>
    <property type="evidence" value="ECO:0007669"/>
    <property type="project" value="TreeGrafter"/>
</dbReference>
<evidence type="ECO:0000259" key="18">
    <source>
        <dbReference type="Pfam" id="PF01467"/>
    </source>
</evidence>
<evidence type="ECO:0000256" key="13">
    <source>
        <dbReference type="ARBA" id="ARBA00052873"/>
    </source>
</evidence>
<comment type="similarity">
    <text evidence="15 16">In the C-terminal section; belongs to the cytidylyltransferase family.</text>
</comment>
<gene>
    <name evidence="16" type="primary">hldE</name>
    <name evidence="19" type="ORF">Xentx_02165</name>
</gene>
<evidence type="ECO:0000256" key="8">
    <source>
        <dbReference type="ARBA" id="ARBA00022777"/>
    </source>
</evidence>
<sequence length="474" mass="50994">MKVTLPDFHRAGVLVVGDVMLDRYWYGPTSRISPEAPVPVVKVETIEERPGGAANVAMNIASLGANSRLVGLTGIDDAARALSEKLSSVKVRCDFVSVPTHPTITKLRVLSRNQQLLRLDFEEGFQNVDAQPLLEKIQQSLPHIGALVLSDYAKGALSQVQAMIKLANEANVPVLIDPKGSDFSRYRGATLLTPNMSEFEAVVGHCQNDDDLVQKATKLVQDLELQALLITRSERGMSLLRVGQPPLHLPTQAQEVFDVTGAGDTVIGILATALAAGKPLNEACYLANAAAGVVVGKLGTSTVSPVELENAVRGRAETGFGVMSEAKLKEAVAQARQRGERIVMTNGCFDILHAGHVSYLSNARKLGDRLIVAVNSDASTKRLKGETRPVNPLEQRMTVLSALESVDWVVAFEEDTPQRLIADILPDILVKGGDYKPEEIAGSEEVWAAGGEVKVLNFEDGISTTNIIKTIKSQ</sequence>
<dbReference type="HAMAP" id="MF_01603">
    <property type="entry name" value="HldE"/>
    <property type="match status" value="1"/>
</dbReference>
<dbReference type="InterPro" id="IPR002173">
    <property type="entry name" value="Carboh/pur_kinase_PfkB_CS"/>
</dbReference>
<dbReference type="Pfam" id="PF01467">
    <property type="entry name" value="CTP_transf_like"/>
    <property type="match status" value="1"/>
</dbReference>
<evidence type="ECO:0000256" key="11">
    <source>
        <dbReference type="ARBA" id="ARBA00023277"/>
    </source>
</evidence>
<dbReference type="PANTHER" id="PTHR46969">
    <property type="entry name" value="BIFUNCTIONAL PROTEIN HLDE"/>
    <property type="match status" value="1"/>
</dbReference>
<dbReference type="InterPro" id="IPR011611">
    <property type="entry name" value="PfkB_dom"/>
</dbReference>
<feature type="region of interest" description="Cytidylyltransferase" evidence="16">
    <location>
        <begin position="344"/>
        <end position="474"/>
    </location>
</feature>
<dbReference type="OrthoDB" id="9802794at2"/>
<evidence type="ECO:0000313" key="19">
    <source>
        <dbReference type="EMBL" id="OKP06196.1"/>
    </source>
</evidence>
<dbReference type="GO" id="GO:0016773">
    <property type="term" value="F:phosphotransferase activity, alcohol group as acceptor"/>
    <property type="evidence" value="ECO:0007669"/>
    <property type="project" value="InterPro"/>
</dbReference>
<organism evidence="19 20">
    <name type="scientific">Xenorhabdus thuongxuanensis</name>
    <dbReference type="NCBI Taxonomy" id="1873484"/>
    <lineage>
        <taxon>Bacteria</taxon>
        <taxon>Pseudomonadati</taxon>
        <taxon>Pseudomonadota</taxon>
        <taxon>Gammaproteobacteria</taxon>
        <taxon>Enterobacterales</taxon>
        <taxon>Morganellaceae</taxon>
        <taxon>Xenorhabdus</taxon>
    </lineage>
</organism>
<dbReference type="Gene3D" id="3.40.50.620">
    <property type="entry name" value="HUPs"/>
    <property type="match status" value="1"/>
</dbReference>
<dbReference type="GO" id="GO:0033786">
    <property type="term" value="F:heptose-1-phosphate adenylyltransferase activity"/>
    <property type="evidence" value="ECO:0007669"/>
    <property type="project" value="UniProtKB-UniRule"/>
</dbReference>
<dbReference type="InterPro" id="IPR029056">
    <property type="entry name" value="Ribokinase-like"/>
</dbReference>
<keyword evidence="10 16" id="KW-0511">Multifunctional enzyme</keyword>